<proteinExistence type="predicted"/>
<keyword evidence="2" id="KW-1185">Reference proteome</keyword>
<organism evidence="1 2">
    <name type="scientific">Cinchona calisaya</name>
    <dbReference type="NCBI Taxonomy" id="153742"/>
    <lineage>
        <taxon>Eukaryota</taxon>
        <taxon>Viridiplantae</taxon>
        <taxon>Streptophyta</taxon>
        <taxon>Embryophyta</taxon>
        <taxon>Tracheophyta</taxon>
        <taxon>Spermatophyta</taxon>
        <taxon>Magnoliopsida</taxon>
        <taxon>eudicotyledons</taxon>
        <taxon>Gunneridae</taxon>
        <taxon>Pentapetalae</taxon>
        <taxon>asterids</taxon>
        <taxon>lamiids</taxon>
        <taxon>Gentianales</taxon>
        <taxon>Rubiaceae</taxon>
        <taxon>Cinchonoideae</taxon>
        <taxon>Cinchoneae</taxon>
        <taxon>Cinchona</taxon>
    </lineage>
</organism>
<dbReference type="AlphaFoldDB" id="A0ABD2YHS8"/>
<name>A0ABD2YHS8_9GENT</name>
<dbReference type="Proteomes" id="UP001630127">
    <property type="component" value="Unassembled WGS sequence"/>
</dbReference>
<gene>
    <name evidence="1" type="ORF">ACH5RR_032328</name>
</gene>
<evidence type="ECO:0000313" key="2">
    <source>
        <dbReference type="Proteomes" id="UP001630127"/>
    </source>
</evidence>
<reference evidence="1 2" key="1">
    <citation type="submission" date="2024-11" db="EMBL/GenBank/DDBJ databases">
        <title>A near-complete genome assembly of Cinchona calisaya.</title>
        <authorList>
            <person name="Lian D.C."/>
            <person name="Zhao X.W."/>
            <person name="Wei L."/>
        </authorList>
    </citation>
    <scope>NUCLEOTIDE SEQUENCE [LARGE SCALE GENOMIC DNA]</scope>
    <source>
        <tissue evidence="1">Nenye</tissue>
    </source>
</reference>
<evidence type="ECO:0000313" key="1">
    <source>
        <dbReference type="EMBL" id="KAL3506946.1"/>
    </source>
</evidence>
<comment type="caution">
    <text evidence="1">The sequence shown here is derived from an EMBL/GenBank/DDBJ whole genome shotgun (WGS) entry which is preliminary data.</text>
</comment>
<sequence length="206" mass="22032">MKRVSSGSSTHAVSPSAPGSSCILGAAPTGYSPMNELVVVCQLCNHASHIAKSCKVPDDSFKPFSAMTLMDPSKSSWYPNSGATTHITPHQANLSSVTPYKGSNKIIVNNCSCLPIAHVGFSIHHTNSKDNLTGKTLLFSQLSSGLYSIPQGYVSPASMTLVACVAPTNVWHSRLCHPHPRLLLIFKLLEQSKSLKSSLVYVLVIN</sequence>
<protein>
    <submittedName>
        <fullName evidence="1">Uncharacterized protein</fullName>
    </submittedName>
</protein>
<dbReference type="EMBL" id="JBJUIK010000013">
    <property type="protein sequence ID" value="KAL3506946.1"/>
    <property type="molecule type" value="Genomic_DNA"/>
</dbReference>
<accession>A0ABD2YHS8</accession>